<dbReference type="Gene3D" id="3.40.50.10490">
    <property type="entry name" value="Glucose-6-phosphate isomerase like protein, domain 1"/>
    <property type="match status" value="1"/>
</dbReference>
<dbReference type="AlphaFoldDB" id="A0A074VZ82"/>
<evidence type="ECO:0000313" key="3">
    <source>
        <dbReference type="Proteomes" id="UP000027644"/>
    </source>
</evidence>
<dbReference type="InterPro" id="IPR001347">
    <property type="entry name" value="SIS_dom"/>
</dbReference>
<name>A0A074VZ82_9NEIS</name>
<feature type="domain" description="SIS" evidence="1">
    <location>
        <begin position="36"/>
        <end position="195"/>
    </location>
</feature>
<keyword evidence="2" id="KW-0413">Isomerase</keyword>
<sequence length="195" mass="20711">MTESISVHQHFADSAQLLNECADLLAEPIAEVAQGILMALMSDGKLLIAGNGAYASLANTLAAYMVTRLQQERMALAALSLCNNPSVLSILNDSGPNDMFAKQIHALGKQHDMLCVLSADGQNINLVSAIKTAHERDMRVLAITGGSGGEVAGLLRDDDLWLNVPGDHPLRVLEAHQVTIHALCAQIDQLLLGGI</sequence>
<dbReference type="GO" id="GO:0016853">
    <property type="term" value="F:isomerase activity"/>
    <property type="evidence" value="ECO:0007669"/>
    <property type="project" value="UniProtKB-KW"/>
</dbReference>
<dbReference type="PROSITE" id="PS51464">
    <property type="entry name" value="SIS"/>
    <property type="match status" value="1"/>
</dbReference>
<evidence type="ECO:0000313" key="2">
    <source>
        <dbReference type="EMBL" id="KEQ00539.1"/>
    </source>
</evidence>
<organism evidence="2 3">
    <name type="scientific">Snodgrassella alvi SCGC AB-598-J21</name>
    <dbReference type="NCBI Taxonomy" id="1385367"/>
    <lineage>
        <taxon>Bacteria</taxon>
        <taxon>Pseudomonadati</taxon>
        <taxon>Pseudomonadota</taxon>
        <taxon>Betaproteobacteria</taxon>
        <taxon>Neisseriales</taxon>
        <taxon>Neisseriaceae</taxon>
        <taxon>Snodgrassella</taxon>
    </lineage>
</organism>
<dbReference type="PANTHER" id="PTHR30390">
    <property type="entry name" value="SEDOHEPTULOSE 7-PHOSPHATE ISOMERASE / DNAA INITIATOR-ASSOCIATING FACTOR FOR REPLICATION INITIATION"/>
    <property type="match status" value="1"/>
</dbReference>
<evidence type="ECO:0000259" key="1">
    <source>
        <dbReference type="PROSITE" id="PS51464"/>
    </source>
</evidence>
<dbReference type="Pfam" id="PF13580">
    <property type="entry name" value="SIS_2"/>
    <property type="match status" value="1"/>
</dbReference>
<dbReference type="PANTHER" id="PTHR30390:SF6">
    <property type="entry name" value="DNAA INITIATOR-ASSOCIATING PROTEIN DIAA"/>
    <property type="match status" value="1"/>
</dbReference>
<accession>A0A074VZ82</accession>
<reference evidence="2 3" key="1">
    <citation type="journal article" date="2014" name="PLoS Genet.">
        <title>Hidden diversity in honey bee gut symbionts detected by single-cell genomics.</title>
        <authorList>
            <person name="Engel P."/>
            <person name="Stepanauskas R."/>
            <person name="Moran N."/>
        </authorList>
    </citation>
    <scope>NUCLEOTIDE SEQUENCE [LARGE SCALE GENOMIC DNA]</scope>
    <source>
        <strain evidence="2 3">SCGC AB-598-J21</strain>
    </source>
</reference>
<dbReference type="Proteomes" id="UP000027644">
    <property type="component" value="Unassembled WGS sequence"/>
</dbReference>
<comment type="caution">
    <text evidence="2">The sequence shown here is derived from an EMBL/GenBank/DDBJ whole genome shotgun (WGS) entry which is preliminary data.</text>
</comment>
<dbReference type="GO" id="GO:0097367">
    <property type="term" value="F:carbohydrate derivative binding"/>
    <property type="evidence" value="ECO:0007669"/>
    <property type="project" value="InterPro"/>
</dbReference>
<dbReference type="InterPro" id="IPR046348">
    <property type="entry name" value="SIS_dom_sf"/>
</dbReference>
<protein>
    <submittedName>
        <fullName evidence="2">Phosphoheptose isomerase</fullName>
    </submittedName>
</protein>
<dbReference type="InterPro" id="IPR050099">
    <property type="entry name" value="SIS_GmhA/DiaA_subfam"/>
</dbReference>
<proteinExistence type="predicted"/>
<dbReference type="SUPFAM" id="SSF53697">
    <property type="entry name" value="SIS domain"/>
    <property type="match status" value="1"/>
</dbReference>
<gene>
    <name evidence="2" type="ORF">SASC598J21_016850</name>
</gene>
<dbReference type="EMBL" id="AVQL01000449">
    <property type="protein sequence ID" value="KEQ00539.1"/>
    <property type="molecule type" value="Genomic_DNA"/>
</dbReference>
<dbReference type="InterPro" id="IPR035461">
    <property type="entry name" value="GmhA/DiaA"/>
</dbReference>
<dbReference type="CDD" id="cd05006">
    <property type="entry name" value="SIS_GmhA"/>
    <property type="match status" value="1"/>
</dbReference>
<dbReference type="GO" id="GO:1901135">
    <property type="term" value="P:carbohydrate derivative metabolic process"/>
    <property type="evidence" value="ECO:0007669"/>
    <property type="project" value="InterPro"/>
</dbReference>